<gene>
    <name evidence="1" type="ORF">LMG21510_01745</name>
</gene>
<dbReference type="Pfam" id="PF07273">
    <property type="entry name" value="DUF1439"/>
    <property type="match status" value="1"/>
</dbReference>
<evidence type="ECO:0000313" key="1">
    <source>
        <dbReference type="EMBL" id="CAG9171649.1"/>
    </source>
</evidence>
<reference evidence="1 2" key="1">
    <citation type="submission" date="2021-08" db="EMBL/GenBank/DDBJ databases">
        <authorList>
            <person name="Peeters C."/>
        </authorList>
    </citation>
    <scope>NUCLEOTIDE SEQUENCE [LARGE SCALE GENOMIC DNA]</scope>
    <source>
        <strain evidence="1 2">LMG 21510</strain>
    </source>
</reference>
<evidence type="ECO:0008006" key="3">
    <source>
        <dbReference type="Google" id="ProtNLM"/>
    </source>
</evidence>
<dbReference type="RefSeq" id="WP_224041160.1">
    <property type="nucleotide sequence ID" value="NZ_CAJZAH010000002.1"/>
</dbReference>
<dbReference type="Proteomes" id="UP000721236">
    <property type="component" value="Unassembled WGS sequence"/>
</dbReference>
<keyword evidence="2" id="KW-1185">Reference proteome</keyword>
<evidence type="ECO:0000313" key="2">
    <source>
        <dbReference type="Proteomes" id="UP000721236"/>
    </source>
</evidence>
<dbReference type="InterPro" id="IPR010835">
    <property type="entry name" value="DUF1439"/>
</dbReference>
<proteinExistence type="predicted"/>
<comment type="caution">
    <text evidence="1">The sequence shown here is derived from an EMBL/GenBank/DDBJ whole genome shotgun (WGS) entry which is preliminary data.</text>
</comment>
<dbReference type="Gene3D" id="3.15.10.40">
    <property type="entry name" value="Uncharacterised protein PF07273, DUF1439"/>
    <property type="match status" value="1"/>
</dbReference>
<protein>
    <recommendedName>
        <fullName evidence="3">DUF1439 domain-containing protein</fullName>
    </recommendedName>
</protein>
<dbReference type="EMBL" id="CAJZAH010000002">
    <property type="protein sequence ID" value="CAG9171649.1"/>
    <property type="molecule type" value="Genomic_DNA"/>
</dbReference>
<sequence>MPISWHTPRQIVAATALAVTAASAIAGYNIWTGEYTFTTKELQTVVEQRFPTKLRYAQVLDVQLSNPHLVMDEANNRITTQVDAVVTNTLLPAPPISGTLAVNSGIRYDPVKRAVLLDNPSVERMDVSGVPSQYGQQMSAIGTLVAQQVLKDYPLHTFKPEELRVGGKEMVPGQITVVADGIKVKVDTK</sequence>
<accession>A0ABM8WVV9</accession>
<name>A0ABM8WVV9_9BURK</name>
<organism evidence="1 2">
    <name type="scientific">Cupriavidus respiraculi</name>
    <dbReference type="NCBI Taxonomy" id="195930"/>
    <lineage>
        <taxon>Bacteria</taxon>
        <taxon>Pseudomonadati</taxon>
        <taxon>Pseudomonadota</taxon>
        <taxon>Betaproteobacteria</taxon>
        <taxon>Burkholderiales</taxon>
        <taxon>Burkholderiaceae</taxon>
        <taxon>Cupriavidus</taxon>
    </lineage>
</organism>